<comment type="similarity">
    <text evidence="2">Belongs to the sodium:neurotransmitter symporter (SNF) (TC 2.A.22) family.</text>
</comment>
<evidence type="ECO:0000256" key="7">
    <source>
        <dbReference type="ARBA" id="ARBA00023002"/>
    </source>
</evidence>
<dbReference type="PRINTS" id="PR00081">
    <property type="entry name" value="GDHRDH"/>
</dbReference>
<dbReference type="InterPro" id="IPR000175">
    <property type="entry name" value="Na/ntran_symport"/>
</dbReference>
<evidence type="ECO:0000256" key="10">
    <source>
        <dbReference type="SAM" id="Phobius"/>
    </source>
</evidence>
<evidence type="ECO:0000256" key="4">
    <source>
        <dbReference type="ARBA" id="ARBA00022692"/>
    </source>
</evidence>
<dbReference type="PANTHER" id="PTHR43157:SF73">
    <property type="entry name" value="WW DOMAIN-CONTAINING OXIDOREDUCTASE-LIKE PROTEIN"/>
    <property type="match status" value="1"/>
</dbReference>
<reference evidence="11 12" key="1">
    <citation type="journal article" date="2024" name="BMC Genomics">
        <title>De novo assembly and annotation of Popillia japonica's genome with initial clues to its potential as an invasive pest.</title>
        <authorList>
            <person name="Cucini C."/>
            <person name="Boschi S."/>
            <person name="Funari R."/>
            <person name="Cardaioli E."/>
            <person name="Iannotti N."/>
            <person name="Marturano G."/>
            <person name="Paoli F."/>
            <person name="Bruttini M."/>
            <person name="Carapelli A."/>
            <person name="Frati F."/>
            <person name="Nardi F."/>
        </authorList>
    </citation>
    <scope>NUCLEOTIDE SEQUENCE [LARGE SCALE GENOMIC DNA]</scope>
    <source>
        <strain evidence="11">DMR45628</strain>
    </source>
</reference>
<dbReference type="SUPFAM" id="SSF51735">
    <property type="entry name" value="NAD(P)-binding Rossmann-fold domains"/>
    <property type="match status" value="1"/>
</dbReference>
<dbReference type="InterPro" id="IPR036291">
    <property type="entry name" value="NAD(P)-bd_dom_sf"/>
</dbReference>
<organism evidence="11 12">
    <name type="scientific">Popillia japonica</name>
    <name type="common">Japanese beetle</name>
    <dbReference type="NCBI Taxonomy" id="7064"/>
    <lineage>
        <taxon>Eukaryota</taxon>
        <taxon>Metazoa</taxon>
        <taxon>Ecdysozoa</taxon>
        <taxon>Arthropoda</taxon>
        <taxon>Hexapoda</taxon>
        <taxon>Insecta</taxon>
        <taxon>Pterygota</taxon>
        <taxon>Neoptera</taxon>
        <taxon>Endopterygota</taxon>
        <taxon>Coleoptera</taxon>
        <taxon>Polyphaga</taxon>
        <taxon>Scarabaeiformia</taxon>
        <taxon>Scarabaeidae</taxon>
        <taxon>Rutelinae</taxon>
        <taxon>Popillia</taxon>
    </lineage>
</organism>
<dbReference type="InterPro" id="IPR037272">
    <property type="entry name" value="SNS_sf"/>
</dbReference>
<keyword evidence="5" id="KW-0769">Symport</keyword>
<dbReference type="InterPro" id="IPR002347">
    <property type="entry name" value="SDR_fam"/>
</dbReference>
<evidence type="ECO:0000313" key="11">
    <source>
        <dbReference type="EMBL" id="KAK9687752.1"/>
    </source>
</evidence>
<dbReference type="SUPFAM" id="SSF161070">
    <property type="entry name" value="SNF-like"/>
    <property type="match status" value="1"/>
</dbReference>
<evidence type="ECO:0000256" key="3">
    <source>
        <dbReference type="ARBA" id="ARBA00022448"/>
    </source>
</evidence>
<dbReference type="GO" id="GO:0016020">
    <property type="term" value="C:membrane"/>
    <property type="evidence" value="ECO:0007669"/>
    <property type="project" value="UniProtKB-SubCell"/>
</dbReference>
<feature type="transmembrane region" description="Helical" evidence="10">
    <location>
        <begin position="352"/>
        <end position="373"/>
    </location>
</feature>
<accession>A0AAW1IE20</accession>
<keyword evidence="4 10" id="KW-0812">Transmembrane</keyword>
<evidence type="ECO:0000256" key="8">
    <source>
        <dbReference type="ARBA" id="ARBA00023136"/>
    </source>
</evidence>
<evidence type="ECO:0000256" key="1">
    <source>
        <dbReference type="ARBA" id="ARBA00004141"/>
    </source>
</evidence>
<dbReference type="GO" id="GO:0015293">
    <property type="term" value="F:symporter activity"/>
    <property type="evidence" value="ECO:0007669"/>
    <property type="project" value="UniProtKB-KW"/>
</dbReference>
<evidence type="ECO:0000256" key="6">
    <source>
        <dbReference type="ARBA" id="ARBA00022989"/>
    </source>
</evidence>
<keyword evidence="7" id="KW-0560">Oxidoreductase</keyword>
<dbReference type="PRINTS" id="PR00080">
    <property type="entry name" value="SDRFAMILY"/>
</dbReference>
<sequence length="446" mass="51059">MVLYNKKSKVRLDGKTAIVTGCNTGIGKETARDLYKRGAYVIMACRNTEKAEEAAKDIIDSCTDNANVGKLAVEELDLNSLKSVKKFCNKILQKHERIDLLINNAGIFACPYGKTEDGFETQFGTNHLAHFCLTVLLLPRIIKSAPARIVTVSSKLHGGKMDFDDLNWETRTYSPISSYEQSKQANILFTRELDRRLKEAEVEGVTVYTLHPGAIATDAHRYLNQSYPKIVTCAYHKIAKCFFKTPLEGAQTTIYCAIDEKAGEETYLVYKSITLHITDNIEVFNSASLSIQVCYIYGVQKFCDDIHFMKGTQPTNFWKICWYTLPILQCFAYYHLSFAYPSSNIIGAIERWLYVLLICPLPIAIIIESFKYVKKRNILGLFQSEEIYGPPDSKERYLRRMFNPRQETRSQRKSDRCDHKCLLNSKILNSVAQEELHYKTDKNMRI</sequence>
<evidence type="ECO:0000256" key="2">
    <source>
        <dbReference type="ARBA" id="ARBA00006459"/>
    </source>
</evidence>
<dbReference type="EMBL" id="JASPKY010000626">
    <property type="protein sequence ID" value="KAK9687752.1"/>
    <property type="molecule type" value="Genomic_DNA"/>
</dbReference>
<keyword evidence="6 10" id="KW-1133">Transmembrane helix</keyword>
<evidence type="ECO:0000256" key="9">
    <source>
        <dbReference type="RuleBase" id="RU000363"/>
    </source>
</evidence>
<keyword evidence="3" id="KW-0813">Transport</keyword>
<comment type="similarity">
    <text evidence="9">Belongs to the short-chain dehydrogenases/reductases (SDR) family.</text>
</comment>
<evidence type="ECO:0000313" key="12">
    <source>
        <dbReference type="Proteomes" id="UP001458880"/>
    </source>
</evidence>
<name>A0AAW1IE20_POPJA</name>
<evidence type="ECO:0000256" key="5">
    <source>
        <dbReference type="ARBA" id="ARBA00022847"/>
    </source>
</evidence>
<dbReference type="Pfam" id="PF00209">
    <property type="entry name" value="SNF"/>
    <property type="match status" value="1"/>
</dbReference>
<dbReference type="Pfam" id="PF00106">
    <property type="entry name" value="adh_short"/>
    <property type="match status" value="1"/>
</dbReference>
<proteinExistence type="inferred from homology"/>
<keyword evidence="12" id="KW-1185">Reference proteome</keyword>
<dbReference type="PANTHER" id="PTHR43157">
    <property type="entry name" value="PHOSPHATIDYLINOSITOL-GLYCAN BIOSYNTHESIS CLASS F PROTEIN-RELATED"/>
    <property type="match status" value="1"/>
</dbReference>
<dbReference type="Proteomes" id="UP001458880">
    <property type="component" value="Unassembled WGS sequence"/>
</dbReference>
<protein>
    <submittedName>
        <fullName evidence="11">Sodium:neurotransmitter symporter family</fullName>
    </submittedName>
</protein>
<dbReference type="Gene3D" id="3.40.50.720">
    <property type="entry name" value="NAD(P)-binding Rossmann-like Domain"/>
    <property type="match status" value="1"/>
</dbReference>
<keyword evidence="8 10" id="KW-0472">Membrane</keyword>
<feature type="transmembrane region" description="Helical" evidence="10">
    <location>
        <begin position="320"/>
        <end position="340"/>
    </location>
</feature>
<dbReference type="AlphaFoldDB" id="A0AAW1IE20"/>
<dbReference type="GO" id="GO:0016491">
    <property type="term" value="F:oxidoreductase activity"/>
    <property type="evidence" value="ECO:0007669"/>
    <property type="project" value="UniProtKB-KW"/>
</dbReference>
<comment type="caution">
    <text evidence="11">The sequence shown here is derived from an EMBL/GenBank/DDBJ whole genome shotgun (WGS) entry which is preliminary data.</text>
</comment>
<gene>
    <name evidence="11" type="ORF">QE152_g36032</name>
</gene>
<comment type="subcellular location">
    <subcellularLocation>
        <location evidence="1">Membrane</location>
        <topology evidence="1">Multi-pass membrane protein</topology>
    </subcellularLocation>
</comment>